<evidence type="ECO:0000256" key="2">
    <source>
        <dbReference type="SAM" id="Phobius"/>
    </source>
</evidence>
<keyword evidence="2" id="KW-0812">Transmembrane</keyword>
<organism evidence="4 5">
    <name type="scientific">Solanum pennellii</name>
    <name type="common">Tomato</name>
    <name type="synonym">Lycopersicon pennellii</name>
    <dbReference type="NCBI Taxonomy" id="28526"/>
    <lineage>
        <taxon>Eukaryota</taxon>
        <taxon>Viridiplantae</taxon>
        <taxon>Streptophyta</taxon>
        <taxon>Embryophyta</taxon>
        <taxon>Tracheophyta</taxon>
        <taxon>Spermatophyta</taxon>
        <taxon>Magnoliopsida</taxon>
        <taxon>eudicotyledons</taxon>
        <taxon>Gunneridae</taxon>
        <taxon>Pentapetalae</taxon>
        <taxon>asterids</taxon>
        <taxon>lamiids</taxon>
        <taxon>Solanales</taxon>
        <taxon>Solanaceae</taxon>
        <taxon>Solanoideae</taxon>
        <taxon>Solaneae</taxon>
        <taxon>Solanum</taxon>
        <taxon>Solanum subgen. Lycopersicon</taxon>
    </lineage>
</organism>
<keyword evidence="2" id="KW-0472">Membrane</keyword>
<name>A0ABM1H7S2_SOLPN</name>
<feature type="region of interest" description="Disordered" evidence="1">
    <location>
        <begin position="33"/>
        <end position="55"/>
    </location>
</feature>
<protein>
    <submittedName>
        <fullName evidence="5">Mitogen-activated protein kinase kinase kinase 17-like</fullName>
    </submittedName>
</protein>
<feature type="domain" description="Protein kinase" evidence="3">
    <location>
        <begin position="1"/>
        <end position="253"/>
    </location>
</feature>
<dbReference type="PANTHER" id="PTHR48011:SF31">
    <property type="entry name" value="MITOGEN-ACTIVATED PROTEIN KINASE KINASE KINASE 2-LIKE"/>
    <property type="match status" value="1"/>
</dbReference>
<dbReference type="SMART" id="SM00220">
    <property type="entry name" value="S_TKc"/>
    <property type="match status" value="1"/>
</dbReference>
<dbReference type="PROSITE" id="PS50011">
    <property type="entry name" value="PROTEIN_KINASE_DOM"/>
    <property type="match status" value="1"/>
</dbReference>
<sequence>MKSYAITNIVVGSVAAVVVLISCCFYRKKKSPPLTPTVTGDSPAIPPRPKPLPANRHVEKREDFTVEKGNIIYNILLEYARGSLSDRLNSGRGLEENEVKQYAKSILLGIREVHNRGFIHCDIKPSNVLLVAHADTGKVTAKIADFGVALHQSQCKTTNGRLRGTVLYMAPEVVLEDKYGPQVDIWSFGCTVFEMITGKPIWELDELCIIRMESPDLQNSKLSRLAVDFLRKCLVRDHRARWTSGMLLQHPFLSSFLLILFVCFSSFSKKKSASRCLIENMVYSFQ</sequence>
<dbReference type="Gene3D" id="1.10.510.10">
    <property type="entry name" value="Transferase(Phosphotransferase) domain 1"/>
    <property type="match status" value="1"/>
</dbReference>
<feature type="transmembrane region" description="Helical" evidence="2">
    <location>
        <begin position="246"/>
        <end position="267"/>
    </location>
</feature>
<gene>
    <name evidence="5" type="primary">LOC107025363</name>
</gene>
<keyword evidence="4" id="KW-1185">Reference proteome</keyword>
<evidence type="ECO:0000313" key="5">
    <source>
        <dbReference type="RefSeq" id="XP_015081644.1"/>
    </source>
</evidence>
<dbReference type="Proteomes" id="UP000694930">
    <property type="component" value="Chromosome 1"/>
</dbReference>
<dbReference type="InterPro" id="IPR008271">
    <property type="entry name" value="Ser/Thr_kinase_AS"/>
</dbReference>
<dbReference type="PROSITE" id="PS00108">
    <property type="entry name" value="PROTEIN_KINASE_ST"/>
    <property type="match status" value="1"/>
</dbReference>
<dbReference type="InterPro" id="IPR011009">
    <property type="entry name" value="Kinase-like_dom_sf"/>
</dbReference>
<dbReference type="PROSITE" id="PS51257">
    <property type="entry name" value="PROKAR_LIPOPROTEIN"/>
    <property type="match status" value="1"/>
</dbReference>
<evidence type="ECO:0000259" key="3">
    <source>
        <dbReference type="PROSITE" id="PS50011"/>
    </source>
</evidence>
<evidence type="ECO:0000256" key="1">
    <source>
        <dbReference type="SAM" id="MobiDB-lite"/>
    </source>
</evidence>
<dbReference type="InterPro" id="IPR052751">
    <property type="entry name" value="Plant_MAPKKK"/>
</dbReference>
<keyword evidence="2" id="KW-1133">Transmembrane helix</keyword>
<reference evidence="4" key="1">
    <citation type="journal article" date="2014" name="Nat. Genet.">
        <title>The genome of the stress-tolerant wild tomato species Solanum pennellii.</title>
        <authorList>
            <person name="Bolger A."/>
            <person name="Scossa F."/>
            <person name="Bolger M.E."/>
            <person name="Lanz C."/>
            <person name="Maumus F."/>
            <person name="Tohge T."/>
            <person name="Quesneville H."/>
            <person name="Alseekh S."/>
            <person name="Sorensen I."/>
            <person name="Lichtenstein G."/>
            <person name="Fich E.A."/>
            <person name="Conte M."/>
            <person name="Keller H."/>
            <person name="Schneeberger K."/>
            <person name="Schwacke R."/>
            <person name="Ofner I."/>
            <person name="Vrebalov J."/>
            <person name="Xu Y."/>
            <person name="Osorio S."/>
            <person name="Aflitos S.A."/>
            <person name="Schijlen E."/>
            <person name="Jimenez-Gomez J.M."/>
            <person name="Ryngajllo M."/>
            <person name="Kimura S."/>
            <person name="Kumar R."/>
            <person name="Koenig D."/>
            <person name="Headland L.R."/>
            <person name="Maloof J.N."/>
            <person name="Sinha N."/>
            <person name="van Ham R.C."/>
            <person name="Lankhorst R.K."/>
            <person name="Mao L."/>
            <person name="Vogel A."/>
            <person name="Arsova B."/>
            <person name="Panstruga R."/>
            <person name="Fei Z."/>
            <person name="Rose J.K."/>
            <person name="Zamir D."/>
            <person name="Carrari F."/>
            <person name="Giovannoni J.J."/>
            <person name="Weigel D."/>
            <person name="Usadel B."/>
            <person name="Fernie A.R."/>
        </authorList>
    </citation>
    <scope>NUCLEOTIDE SEQUENCE [LARGE SCALE GENOMIC DNA]</scope>
    <source>
        <strain evidence="4">cv. LA0716</strain>
    </source>
</reference>
<dbReference type="Pfam" id="PF00069">
    <property type="entry name" value="Pkinase"/>
    <property type="match status" value="1"/>
</dbReference>
<reference evidence="5" key="2">
    <citation type="submission" date="2025-08" db="UniProtKB">
        <authorList>
            <consortium name="RefSeq"/>
        </authorList>
    </citation>
    <scope>IDENTIFICATION</scope>
</reference>
<dbReference type="PANTHER" id="PTHR48011">
    <property type="entry name" value="CCR4-NOT TRANSCRIPTIONAL COMPLEX SUBUNIT CAF120-RELATED"/>
    <property type="match status" value="1"/>
</dbReference>
<proteinExistence type="predicted"/>
<dbReference type="InterPro" id="IPR000719">
    <property type="entry name" value="Prot_kinase_dom"/>
</dbReference>
<accession>A0ABM1H7S2</accession>
<feature type="transmembrane region" description="Helical" evidence="2">
    <location>
        <begin position="6"/>
        <end position="26"/>
    </location>
</feature>
<dbReference type="GeneID" id="107025363"/>
<dbReference type="RefSeq" id="XP_015081644.1">
    <property type="nucleotide sequence ID" value="XM_015226158.2"/>
</dbReference>
<dbReference type="SUPFAM" id="SSF56112">
    <property type="entry name" value="Protein kinase-like (PK-like)"/>
    <property type="match status" value="1"/>
</dbReference>
<evidence type="ECO:0000313" key="4">
    <source>
        <dbReference type="Proteomes" id="UP000694930"/>
    </source>
</evidence>